<feature type="transmembrane region" description="Helical" evidence="1">
    <location>
        <begin position="238"/>
        <end position="264"/>
    </location>
</feature>
<accession>A0A1B4XJS5</accession>
<dbReference type="EMBL" id="AP014879">
    <property type="protein sequence ID" value="BAV35051.1"/>
    <property type="molecule type" value="Genomic_DNA"/>
</dbReference>
<feature type="transmembrane region" description="Helical" evidence="1">
    <location>
        <begin position="213"/>
        <end position="232"/>
    </location>
</feature>
<dbReference type="KEGG" id="slim:SCL_2774"/>
<keyword evidence="1" id="KW-0812">Transmembrane</keyword>
<dbReference type="InParanoid" id="A0A1B4XJS5"/>
<evidence type="ECO:0000313" key="3">
    <source>
        <dbReference type="Proteomes" id="UP000243180"/>
    </source>
</evidence>
<dbReference type="Proteomes" id="UP000243180">
    <property type="component" value="Chromosome"/>
</dbReference>
<gene>
    <name evidence="2" type="ORF">SCL_2774</name>
</gene>
<evidence type="ECO:0000313" key="2">
    <source>
        <dbReference type="EMBL" id="BAV35051.1"/>
    </source>
</evidence>
<name>A0A1B4XJS5_9GAMM</name>
<evidence type="ECO:0008006" key="4">
    <source>
        <dbReference type="Google" id="ProtNLM"/>
    </source>
</evidence>
<protein>
    <recommendedName>
        <fullName evidence="4">Transmembrane protein</fullName>
    </recommendedName>
</protein>
<feature type="transmembrane region" description="Helical" evidence="1">
    <location>
        <begin position="35"/>
        <end position="53"/>
    </location>
</feature>
<proteinExistence type="predicted"/>
<feature type="transmembrane region" description="Helical" evidence="1">
    <location>
        <begin position="118"/>
        <end position="141"/>
    </location>
</feature>
<keyword evidence="3" id="KW-1185">Reference proteome</keyword>
<evidence type="ECO:0000256" key="1">
    <source>
        <dbReference type="SAM" id="Phobius"/>
    </source>
</evidence>
<keyword evidence="1" id="KW-0472">Membrane</keyword>
<feature type="transmembrane region" description="Helical" evidence="1">
    <location>
        <begin position="161"/>
        <end position="183"/>
    </location>
</feature>
<reference evidence="2 3" key="1">
    <citation type="submission" date="2015-05" db="EMBL/GenBank/DDBJ databases">
        <title>Complete genome sequence of a sulfur-oxidizing gammaproteobacterium strain HA5.</title>
        <authorList>
            <person name="Miura A."/>
            <person name="Kojima H."/>
            <person name="Fukui M."/>
        </authorList>
    </citation>
    <scope>NUCLEOTIDE SEQUENCE [LARGE SCALE GENOMIC DNA]</scope>
    <source>
        <strain evidence="2 3">HA5</strain>
    </source>
</reference>
<organism evidence="2 3">
    <name type="scientific">Sulfuricaulis limicola</name>
    <dbReference type="NCBI Taxonomy" id="1620215"/>
    <lineage>
        <taxon>Bacteria</taxon>
        <taxon>Pseudomonadati</taxon>
        <taxon>Pseudomonadota</taxon>
        <taxon>Gammaproteobacteria</taxon>
        <taxon>Acidiferrobacterales</taxon>
        <taxon>Acidiferrobacteraceae</taxon>
        <taxon>Sulfuricaulis</taxon>
    </lineage>
</organism>
<dbReference type="RefSeq" id="WP_096361736.1">
    <property type="nucleotide sequence ID" value="NZ_AP014879.1"/>
</dbReference>
<sequence>MSAPADDNGTTGSGPAQAGTWIACGQRLVRQQPSLWYGMAAVYIVLGFLLTLIPFMGHLLLILITPMLLAGVIWGRAHPNPAEPESAPPLSSAQALLQTWVAQPTQELLRIFSHEGRLFGAVLLGIVTLGLVMAVKIVGYLLIGGSMISGLTADLAGGTPFITFAGMVLVAGLSVLLGMALLYSVPLTVLGNRQPLDAIAESFSACREHARPLLILVAPFFLVYVVILVAFANSHWLGYLLTVSIGLLALPLFIAAVYCSYLALFPPDPSSPRR</sequence>
<keyword evidence="1" id="KW-1133">Transmembrane helix</keyword>
<dbReference type="AlphaFoldDB" id="A0A1B4XJS5"/>